<evidence type="ECO:0000313" key="2">
    <source>
        <dbReference type="Proteomes" id="UP000623419"/>
    </source>
</evidence>
<comment type="caution">
    <text evidence="1">The sequence shown here is derived from an EMBL/GenBank/DDBJ whole genome shotgun (WGS) entry which is preliminary data.</text>
</comment>
<protein>
    <recommendedName>
        <fullName evidence="3">Phage tail protein</fullName>
    </recommendedName>
</protein>
<evidence type="ECO:0000313" key="1">
    <source>
        <dbReference type="EMBL" id="GGA78812.1"/>
    </source>
</evidence>
<organism evidence="1 2">
    <name type="scientific">Arenimonas soli</name>
    <dbReference type="NCBI Taxonomy" id="2269504"/>
    <lineage>
        <taxon>Bacteria</taxon>
        <taxon>Pseudomonadati</taxon>
        <taxon>Pseudomonadota</taxon>
        <taxon>Gammaproteobacteria</taxon>
        <taxon>Lysobacterales</taxon>
        <taxon>Lysobacteraceae</taxon>
        <taxon>Arenimonas</taxon>
    </lineage>
</organism>
<dbReference type="Proteomes" id="UP000623419">
    <property type="component" value="Unassembled WGS sequence"/>
</dbReference>
<accession>A0ABQ1HJC3</accession>
<gene>
    <name evidence="1" type="ORF">GCM10011521_16290</name>
</gene>
<name>A0ABQ1HJC3_9GAMM</name>
<sequence>MTTQWLGKTTESVTDLGWTGSDFSDADANRMWGECCSDVQRIVLAEAAAGNVPWNILKNHARGIVLIALPGPPRTAPPSSGFLIHTSFDNGNYCYDGTVCTYQHEVSGCFISFEESDLEGRPFCGIGA</sequence>
<evidence type="ECO:0008006" key="3">
    <source>
        <dbReference type="Google" id="ProtNLM"/>
    </source>
</evidence>
<dbReference type="EMBL" id="BMKC01000002">
    <property type="protein sequence ID" value="GGA78812.1"/>
    <property type="molecule type" value="Genomic_DNA"/>
</dbReference>
<proteinExistence type="predicted"/>
<reference evidence="2" key="1">
    <citation type="journal article" date="2019" name="Int. J. Syst. Evol. Microbiol.">
        <title>The Global Catalogue of Microorganisms (GCM) 10K type strain sequencing project: providing services to taxonomists for standard genome sequencing and annotation.</title>
        <authorList>
            <consortium name="The Broad Institute Genomics Platform"/>
            <consortium name="The Broad Institute Genome Sequencing Center for Infectious Disease"/>
            <person name="Wu L."/>
            <person name="Ma J."/>
        </authorList>
    </citation>
    <scope>NUCLEOTIDE SEQUENCE [LARGE SCALE GENOMIC DNA]</scope>
    <source>
        <strain evidence="2">CGMCC 1.15905</strain>
    </source>
</reference>
<keyword evidence="2" id="KW-1185">Reference proteome</keyword>